<feature type="region of interest" description="Disordered" evidence="1">
    <location>
        <begin position="32"/>
        <end position="92"/>
    </location>
</feature>
<proteinExistence type="predicted"/>
<evidence type="ECO:0000313" key="3">
    <source>
        <dbReference type="Proteomes" id="UP001286313"/>
    </source>
</evidence>
<evidence type="ECO:0000313" key="2">
    <source>
        <dbReference type="EMBL" id="KAK3851559.1"/>
    </source>
</evidence>
<evidence type="ECO:0000256" key="1">
    <source>
        <dbReference type="SAM" id="MobiDB-lite"/>
    </source>
</evidence>
<gene>
    <name evidence="2" type="ORF">Pcinc_041805</name>
</gene>
<dbReference type="Proteomes" id="UP001286313">
    <property type="component" value="Unassembled WGS sequence"/>
</dbReference>
<keyword evidence="3" id="KW-1185">Reference proteome</keyword>
<name>A0AAE1BLB3_PETCI</name>
<dbReference type="EMBL" id="JAWQEG010007844">
    <property type="protein sequence ID" value="KAK3851559.1"/>
    <property type="molecule type" value="Genomic_DNA"/>
</dbReference>
<feature type="compositionally biased region" description="Basic and acidic residues" evidence="1">
    <location>
        <begin position="72"/>
        <end position="83"/>
    </location>
</feature>
<sequence>MVEGIVLSIRVGCLLGWSRPQLPSDLLQFKVELPTPSHPGPPRPHHSTSPPPPLNLAHMTPIPSHTTTPRPYDTHLFQHDTHPSPHYPTPPI</sequence>
<organism evidence="2 3">
    <name type="scientific">Petrolisthes cinctipes</name>
    <name type="common">Flat porcelain crab</name>
    <dbReference type="NCBI Taxonomy" id="88211"/>
    <lineage>
        <taxon>Eukaryota</taxon>
        <taxon>Metazoa</taxon>
        <taxon>Ecdysozoa</taxon>
        <taxon>Arthropoda</taxon>
        <taxon>Crustacea</taxon>
        <taxon>Multicrustacea</taxon>
        <taxon>Malacostraca</taxon>
        <taxon>Eumalacostraca</taxon>
        <taxon>Eucarida</taxon>
        <taxon>Decapoda</taxon>
        <taxon>Pleocyemata</taxon>
        <taxon>Anomura</taxon>
        <taxon>Galatheoidea</taxon>
        <taxon>Porcellanidae</taxon>
        <taxon>Petrolisthes</taxon>
    </lineage>
</organism>
<comment type="caution">
    <text evidence="2">The sequence shown here is derived from an EMBL/GenBank/DDBJ whole genome shotgun (WGS) entry which is preliminary data.</text>
</comment>
<reference evidence="2" key="1">
    <citation type="submission" date="2023-10" db="EMBL/GenBank/DDBJ databases">
        <title>Genome assemblies of two species of porcelain crab, Petrolisthes cinctipes and Petrolisthes manimaculis (Anomura: Porcellanidae).</title>
        <authorList>
            <person name="Angst P."/>
        </authorList>
    </citation>
    <scope>NUCLEOTIDE SEQUENCE</scope>
    <source>
        <strain evidence="2">PB745_01</strain>
        <tissue evidence="2">Gill</tissue>
    </source>
</reference>
<accession>A0AAE1BLB3</accession>
<protein>
    <submittedName>
        <fullName evidence="2">Uncharacterized protein</fullName>
    </submittedName>
</protein>
<dbReference type="AlphaFoldDB" id="A0AAE1BLB3"/>